<proteinExistence type="predicted"/>
<sequence length="47" mass="5086">MKPRPHEEKELPPNQPGPQPVEPDDGQAPTPGDPADPEFDPMPHPAP</sequence>
<evidence type="ECO:0000313" key="3">
    <source>
        <dbReference type="Proteomes" id="UP001336250"/>
    </source>
</evidence>
<accession>A0AAW9QLZ2</accession>
<feature type="region of interest" description="Disordered" evidence="1">
    <location>
        <begin position="1"/>
        <end position="47"/>
    </location>
</feature>
<evidence type="ECO:0000256" key="1">
    <source>
        <dbReference type="SAM" id="MobiDB-lite"/>
    </source>
</evidence>
<protein>
    <submittedName>
        <fullName evidence="2">Uncharacterized protein</fullName>
    </submittedName>
</protein>
<dbReference type="AlphaFoldDB" id="A0AAW9QLZ2"/>
<dbReference type="Proteomes" id="UP001336250">
    <property type="component" value="Unassembled WGS sequence"/>
</dbReference>
<comment type="caution">
    <text evidence="2">The sequence shown here is derived from an EMBL/GenBank/DDBJ whole genome shotgun (WGS) entry which is preliminary data.</text>
</comment>
<dbReference type="RefSeq" id="WP_332293126.1">
    <property type="nucleotide sequence ID" value="NZ_JAZIBG010000056.1"/>
</dbReference>
<keyword evidence="3" id="KW-1185">Reference proteome</keyword>
<dbReference type="EMBL" id="JAZIBG010000056">
    <property type="protein sequence ID" value="MEF7617363.1"/>
    <property type="molecule type" value="Genomic_DNA"/>
</dbReference>
<evidence type="ECO:0000313" key="2">
    <source>
        <dbReference type="EMBL" id="MEF7617363.1"/>
    </source>
</evidence>
<feature type="compositionally biased region" description="Basic and acidic residues" evidence="1">
    <location>
        <begin position="1"/>
        <end position="11"/>
    </location>
</feature>
<organism evidence="2 3">
    <name type="scientific">Aquincola agrisoli</name>
    <dbReference type="NCBI Taxonomy" id="3119538"/>
    <lineage>
        <taxon>Bacteria</taxon>
        <taxon>Pseudomonadati</taxon>
        <taxon>Pseudomonadota</taxon>
        <taxon>Betaproteobacteria</taxon>
        <taxon>Burkholderiales</taxon>
        <taxon>Sphaerotilaceae</taxon>
        <taxon>Aquincola</taxon>
    </lineage>
</organism>
<name>A0AAW9QLZ2_9BURK</name>
<reference evidence="2 3" key="1">
    <citation type="submission" date="2024-02" db="EMBL/GenBank/DDBJ databases">
        <title>Genome sequence of Aquincola sp. MAHUQ-54.</title>
        <authorList>
            <person name="Huq M.A."/>
        </authorList>
    </citation>
    <scope>NUCLEOTIDE SEQUENCE [LARGE SCALE GENOMIC DNA]</scope>
    <source>
        <strain evidence="2 3">MAHUQ-54</strain>
    </source>
</reference>
<gene>
    <name evidence="2" type="ORF">V4F39_25855</name>
</gene>